<dbReference type="PROSITE" id="PS50850">
    <property type="entry name" value="MFS"/>
    <property type="match status" value="1"/>
</dbReference>
<feature type="transmembrane region" description="Helical" evidence="6">
    <location>
        <begin position="218"/>
        <end position="238"/>
    </location>
</feature>
<dbReference type="InterPro" id="IPR020846">
    <property type="entry name" value="MFS_dom"/>
</dbReference>
<keyword evidence="9" id="KW-1185">Reference proteome</keyword>
<feature type="transmembrane region" description="Helical" evidence="6">
    <location>
        <begin position="455"/>
        <end position="475"/>
    </location>
</feature>
<evidence type="ECO:0000313" key="9">
    <source>
        <dbReference type="Proteomes" id="UP000095023"/>
    </source>
</evidence>
<dbReference type="GO" id="GO:0005886">
    <property type="term" value="C:plasma membrane"/>
    <property type="evidence" value="ECO:0007669"/>
    <property type="project" value="TreeGrafter"/>
</dbReference>
<dbReference type="AlphaFoldDB" id="A0A1E4THS9"/>
<dbReference type="EMBL" id="KV453842">
    <property type="protein sequence ID" value="ODV91314.1"/>
    <property type="molecule type" value="Genomic_DNA"/>
</dbReference>
<feature type="transmembrane region" description="Helical" evidence="6">
    <location>
        <begin position="250"/>
        <end position="276"/>
    </location>
</feature>
<dbReference type="SUPFAM" id="SSF103473">
    <property type="entry name" value="MFS general substrate transporter"/>
    <property type="match status" value="1"/>
</dbReference>
<evidence type="ECO:0000313" key="8">
    <source>
        <dbReference type="EMBL" id="ODV91314.1"/>
    </source>
</evidence>
<feature type="transmembrane region" description="Helical" evidence="6">
    <location>
        <begin position="389"/>
        <end position="410"/>
    </location>
</feature>
<proteinExistence type="inferred from homology"/>
<dbReference type="OrthoDB" id="10021397at2759"/>
<feature type="transmembrane region" description="Helical" evidence="6">
    <location>
        <begin position="155"/>
        <end position="175"/>
    </location>
</feature>
<feature type="transmembrane region" description="Helical" evidence="6">
    <location>
        <begin position="62"/>
        <end position="82"/>
    </location>
</feature>
<dbReference type="Proteomes" id="UP000095023">
    <property type="component" value="Unassembled WGS sequence"/>
</dbReference>
<feature type="transmembrane region" description="Helical" evidence="6">
    <location>
        <begin position="187"/>
        <end position="206"/>
    </location>
</feature>
<feature type="transmembrane region" description="Helical" evidence="6">
    <location>
        <begin position="282"/>
        <end position="304"/>
    </location>
</feature>
<feature type="transmembrane region" description="Helical" evidence="6">
    <location>
        <begin position="129"/>
        <end position="149"/>
    </location>
</feature>
<dbReference type="PANTHER" id="PTHR23501">
    <property type="entry name" value="MAJOR FACILITATOR SUPERFAMILY"/>
    <property type="match status" value="1"/>
</dbReference>
<dbReference type="Gene3D" id="1.20.1720.10">
    <property type="entry name" value="Multidrug resistance protein D"/>
    <property type="match status" value="1"/>
</dbReference>
<feature type="transmembrane region" description="Helical" evidence="6">
    <location>
        <begin position="360"/>
        <end position="382"/>
    </location>
</feature>
<dbReference type="PANTHER" id="PTHR23501:SF102">
    <property type="entry name" value="DRUG TRANSPORTER, PUTATIVE (AFU_ORTHOLOGUE AFUA_3G08530)-RELATED"/>
    <property type="match status" value="1"/>
</dbReference>
<dbReference type="InterPro" id="IPR011701">
    <property type="entry name" value="MFS"/>
</dbReference>
<comment type="subcellular location">
    <subcellularLocation>
        <location evidence="1">Membrane</location>
        <topology evidence="1">Multi-pass membrane protein</topology>
    </subcellularLocation>
</comment>
<dbReference type="PRINTS" id="PR01036">
    <property type="entry name" value="TCRTETB"/>
</dbReference>
<feature type="domain" description="Major facilitator superfamily (MFS) profile" evidence="7">
    <location>
        <begin position="64"/>
        <end position="552"/>
    </location>
</feature>
<reference evidence="9" key="1">
    <citation type="submission" date="2016-02" db="EMBL/GenBank/DDBJ databases">
        <title>Comparative genomics of biotechnologically important yeasts.</title>
        <authorList>
            <consortium name="DOE Joint Genome Institute"/>
            <person name="Riley R."/>
            <person name="Haridas S."/>
            <person name="Wolfe K.H."/>
            <person name="Lopes M.R."/>
            <person name="Hittinger C.T."/>
            <person name="Goker M."/>
            <person name="Salamov A."/>
            <person name="Wisecaver J."/>
            <person name="Long T.M."/>
            <person name="Aerts A.L."/>
            <person name="Barry K."/>
            <person name="Choi C."/>
            <person name="Clum A."/>
            <person name="Coughlan A.Y."/>
            <person name="Deshpande S."/>
            <person name="Douglass A.P."/>
            <person name="Hanson S.J."/>
            <person name="Klenk H.-P."/>
            <person name="Labutti K."/>
            <person name="Lapidus A."/>
            <person name="Lindquist E."/>
            <person name="Lipzen A."/>
            <person name="Meier-Kolthoff J.P."/>
            <person name="Ohm R.A."/>
            <person name="Otillar R.P."/>
            <person name="Pangilinan J."/>
            <person name="Peng Y."/>
            <person name="Rokas A."/>
            <person name="Rosa C.A."/>
            <person name="Scheuner C."/>
            <person name="Sibirny A.A."/>
            <person name="Slot J.C."/>
            <person name="Stielow J.B."/>
            <person name="Sun H."/>
            <person name="Kurtzman C.P."/>
            <person name="Blackwell M."/>
            <person name="Jeffries T.W."/>
            <person name="Grigoriev I.V."/>
        </authorList>
    </citation>
    <scope>NUCLEOTIDE SEQUENCE [LARGE SCALE GENOMIC DNA]</scope>
    <source>
        <strain evidence="9">NRRL Y-17796</strain>
    </source>
</reference>
<evidence type="ECO:0000256" key="1">
    <source>
        <dbReference type="ARBA" id="ARBA00004141"/>
    </source>
</evidence>
<evidence type="ECO:0000256" key="2">
    <source>
        <dbReference type="ARBA" id="ARBA00007520"/>
    </source>
</evidence>
<sequence>MTSSVVEKDTDIIEPTRTNSSEVFETDQPITKTKSSVLADLERSISAGIHEDTARASSKKRYFILFILCLSLLVTSIEQTIVTTSMPAIAEDLGGSSSQYSWVGTIYVICSAAVIPTAANISEIFGRKVVLLACLTIFLVGSAVSGAATSMGMLIAGRAVQGLGGGAVNCLCYMLSADISTIKERGIYTGLLGSTWAVSSAIGPLLGAALTTHVTWRWIFYINLPVGVPVLILIYMFIHLKHESVQLKKGLYSLDILGTITLTSATILLLLGLSWGGVSFPWTSATVICPLVFSVVGYTLFVLIELHASRPVFPMRLLNGRTKAAGYITNFFQGITYMGLCFFLPIWFEAVKGQNTMHAAYSLMSFVVPIGFGSGIGCVLISLLGSYQLIIWVSFAASTLFNGLMIMLGVDSKPAFFFTILVLLGLFLGVCFQTPAIPIQCVIEDEDVGPCNSAYIMTKLIGMSFSIAISGVALANEMDRLLDTPTYAPLKGLVRGADLTSVLADGQLTFAGENVDLARELYAHSFTALFIFYTVVSGIAFLCSLPIQKHEMPDRIQSAQTAL</sequence>
<evidence type="ECO:0000256" key="6">
    <source>
        <dbReference type="SAM" id="Phobius"/>
    </source>
</evidence>
<dbReference type="Pfam" id="PF07690">
    <property type="entry name" value="MFS_1"/>
    <property type="match status" value="1"/>
</dbReference>
<feature type="transmembrane region" description="Helical" evidence="6">
    <location>
        <begin position="102"/>
        <end position="122"/>
    </location>
</feature>
<comment type="similarity">
    <text evidence="2">Belongs to the major facilitator superfamily. TCR/Tet family.</text>
</comment>
<evidence type="ECO:0000256" key="4">
    <source>
        <dbReference type="ARBA" id="ARBA00022989"/>
    </source>
</evidence>
<keyword evidence="4 6" id="KW-1133">Transmembrane helix</keyword>
<evidence type="ECO:0000256" key="5">
    <source>
        <dbReference type="ARBA" id="ARBA00023136"/>
    </source>
</evidence>
<evidence type="ECO:0000259" key="7">
    <source>
        <dbReference type="PROSITE" id="PS50850"/>
    </source>
</evidence>
<gene>
    <name evidence="8" type="ORF">CANCADRAFT_31994</name>
</gene>
<accession>A0A1E4THS9</accession>
<dbReference type="GO" id="GO:0022857">
    <property type="term" value="F:transmembrane transporter activity"/>
    <property type="evidence" value="ECO:0007669"/>
    <property type="project" value="InterPro"/>
</dbReference>
<dbReference type="PROSITE" id="PS00216">
    <property type="entry name" value="SUGAR_TRANSPORT_1"/>
    <property type="match status" value="1"/>
</dbReference>
<organism evidence="8 9">
    <name type="scientific">Tortispora caseinolytica NRRL Y-17796</name>
    <dbReference type="NCBI Taxonomy" id="767744"/>
    <lineage>
        <taxon>Eukaryota</taxon>
        <taxon>Fungi</taxon>
        <taxon>Dikarya</taxon>
        <taxon>Ascomycota</taxon>
        <taxon>Saccharomycotina</taxon>
        <taxon>Trigonopsidomycetes</taxon>
        <taxon>Trigonopsidales</taxon>
        <taxon>Trigonopsidaceae</taxon>
        <taxon>Tortispora</taxon>
    </lineage>
</organism>
<feature type="transmembrane region" description="Helical" evidence="6">
    <location>
        <begin position="325"/>
        <end position="348"/>
    </location>
</feature>
<evidence type="ECO:0000256" key="3">
    <source>
        <dbReference type="ARBA" id="ARBA00022692"/>
    </source>
</evidence>
<feature type="transmembrane region" description="Helical" evidence="6">
    <location>
        <begin position="416"/>
        <end position="443"/>
    </location>
</feature>
<dbReference type="InterPro" id="IPR005829">
    <property type="entry name" value="Sugar_transporter_CS"/>
</dbReference>
<protein>
    <recommendedName>
        <fullName evidence="7">Major facilitator superfamily (MFS) profile domain-containing protein</fullName>
    </recommendedName>
</protein>
<name>A0A1E4THS9_9ASCO</name>
<dbReference type="InterPro" id="IPR036259">
    <property type="entry name" value="MFS_trans_sf"/>
</dbReference>
<keyword evidence="3 6" id="KW-0812">Transmembrane</keyword>
<keyword evidence="5 6" id="KW-0472">Membrane</keyword>
<feature type="transmembrane region" description="Helical" evidence="6">
    <location>
        <begin position="521"/>
        <end position="545"/>
    </location>
</feature>